<evidence type="ECO:0008006" key="8">
    <source>
        <dbReference type="Google" id="ProtNLM"/>
    </source>
</evidence>
<evidence type="ECO:0000313" key="6">
    <source>
        <dbReference type="EnsemblPlants" id="KQJ86095"/>
    </source>
</evidence>
<dbReference type="EnsemblPlants" id="KQJ86095">
    <property type="protein sequence ID" value="KQJ86095"/>
    <property type="gene ID" value="BRADI_4g03280v3"/>
</dbReference>
<reference evidence="5" key="2">
    <citation type="submission" date="2017-06" db="EMBL/GenBank/DDBJ databases">
        <title>WGS assembly of Brachypodium distachyon.</title>
        <authorList>
            <consortium name="The International Brachypodium Initiative"/>
            <person name="Lucas S."/>
            <person name="Harmon-Smith M."/>
            <person name="Lail K."/>
            <person name="Tice H."/>
            <person name="Grimwood J."/>
            <person name="Bruce D."/>
            <person name="Barry K."/>
            <person name="Shu S."/>
            <person name="Lindquist E."/>
            <person name="Wang M."/>
            <person name="Pitluck S."/>
            <person name="Vogel J.P."/>
            <person name="Garvin D.F."/>
            <person name="Mockler T.C."/>
            <person name="Schmutz J."/>
            <person name="Rokhsar D."/>
            <person name="Bevan M.W."/>
        </authorList>
    </citation>
    <scope>NUCLEOTIDE SEQUENCE</scope>
    <source>
        <strain evidence="5">Bd21</strain>
    </source>
</reference>
<dbReference type="Pfam" id="PF00314">
    <property type="entry name" value="Thaumatin"/>
    <property type="match status" value="1"/>
</dbReference>
<dbReference type="eggNOG" id="ENOG502QPIR">
    <property type="taxonomic scope" value="Eukaryota"/>
</dbReference>
<organism evidence="5">
    <name type="scientific">Brachypodium distachyon</name>
    <name type="common">Purple false brome</name>
    <name type="synonym">Trachynia distachya</name>
    <dbReference type="NCBI Taxonomy" id="15368"/>
    <lineage>
        <taxon>Eukaryota</taxon>
        <taxon>Viridiplantae</taxon>
        <taxon>Streptophyta</taxon>
        <taxon>Embryophyta</taxon>
        <taxon>Tracheophyta</taxon>
        <taxon>Spermatophyta</taxon>
        <taxon>Magnoliopsida</taxon>
        <taxon>Liliopsida</taxon>
        <taxon>Poales</taxon>
        <taxon>Poaceae</taxon>
        <taxon>BOP clade</taxon>
        <taxon>Pooideae</taxon>
        <taxon>Stipodae</taxon>
        <taxon>Brachypodieae</taxon>
        <taxon>Brachypodium</taxon>
    </lineage>
</organism>
<gene>
    <name evidence="6" type="primary">LOC100845641</name>
    <name evidence="5" type="ORF">BRADI_4g03280v3</name>
</gene>
<dbReference type="PROSITE" id="PS51367">
    <property type="entry name" value="THAUMATIN_2"/>
    <property type="match status" value="1"/>
</dbReference>
<keyword evidence="7" id="KW-1185">Reference proteome</keyword>
<keyword evidence="3" id="KW-1015">Disulfide bond</keyword>
<dbReference type="KEGG" id="bdi:100845641"/>
<feature type="disulfide bond" evidence="3">
    <location>
        <begin position="80"/>
        <end position="90"/>
    </location>
</feature>
<proteinExistence type="predicted"/>
<dbReference type="SUPFAM" id="SSF49870">
    <property type="entry name" value="Osmotin, thaumatin-like protein"/>
    <property type="match status" value="1"/>
</dbReference>
<dbReference type="EMBL" id="CM000883">
    <property type="protein sequence ID" value="KQJ86095.1"/>
    <property type="molecule type" value="Genomic_DNA"/>
</dbReference>
<dbReference type="RefSeq" id="XP_003578312.1">
    <property type="nucleotide sequence ID" value="XM_003578264.3"/>
</dbReference>
<feature type="chain" id="PRO_5014095272" description="Thaumatin-like protein" evidence="4">
    <location>
        <begin position="25"/>
        <end position="186"/>
    </location>
</feature>
<sequence>MSASSMFIVVLLPLFAALSQGAGATSFSVTNQCNFVVWPALSDQQEGGGTQLNPGETWNLELFPPVTNNGAMAIWPRTGCDFNDAGSGSCATGDCDGRLSCSPFFSFLHSPAATLAGFFLDDRSNTDFYDIDVINGFNVAMDFSCSTGVTIRCRDAGCPEAYQQPDDAKTQSCSGDNRSFRIVFCP</sequence>
<dbReference type="AlphaFoldDB" id="I1IH17"/>
<evidence type="ECO:0000256" key="2">
    <source>
        <dbReference type="ARBA" id="ARBA00022821"/>
    </source>
</evidence>
<dbReference type="FunFam" id="2.60.110.10:FF:000005">
    <property type="entry name" value="Osmotin-like protein OSM34"/>
    <property type="match status" value="1"/>
</dbReference>
<keyword evidence="2" id="KW-0611">Plant defense</keyword>
<dbReference type="SMART" id="SM00205">
    <property type="entry name" value="THN"/>
    <property type="match status" value="1"/>
</dbReference>
<dbReference type="OrthoDB" id="622371at2759"/>
<dbReference type="InterPro" id="IPR001938">
    <property type="entry name" value="Thaumatin"/>
</dbReference>
<reference evidence="5 6" key="1">
    <citation type="journal article" date="2010" name="Nature">
        <title>Genome sequencing and analysis of the model grass Brachypodium distachyon.</title>
        <authorList>
            <consortium name="International Brachypodium Initiative"/>
        </authorList>
    </citation>
    <scope>NUCLEOTIDE SEQUENCE [LARGE SCALE GENOMIC DNA]</scope>
    <source>
        <strain evidence="5 6">Bd21</strain>
    </source>
</reference>
<dbReference type="STRING" id="15368.I1IH17"/>
<evidence type="ECO:0000256" key="3">
    <source>
        <dbReference type="PIRSR" id="PIRSR002703-1"/>
    </source>
</evidence>
<dbReference type="GeneID" id="100845641"/>
<dbReference type="Gene3D" id="2.60.110.10">
    <property type="entry name" value="Thaumatin"/>
    <property type="match status" value="1"/>
</dbReference>
<dbReference type="Gramene" id="KQJ86095">
    <property type="protein sequence ID" value="KQJ86095"/>
    <property type="gene ID" value="BRADI_4g03280v3"/>
</dbReference>
<dbReference type="GO" id="GO:0006952">
    <property type="term" value="P:defense response"/>
    <property type="evidence" value="ECO:0000318"/>
    <property type="project" value="GO_Central"/>
</dbReference>
<protein>
    <recommendedName>
        <fullName evidence="8">Thaumatin-like protein</fullName>
    </recommendedName>
</protein>
<dbReference type="PIRSF" id="PIRSF002703">
    <property type="entry name" value="Thaumatin"/>
    <property type="match status" value="1"/>
</dbReference>
<reference evidence="6" key="3">
    <citation type="submission" date="2018-08" db="UniProtKB">
        <authorList>
            <consortium name="EnsemblPlants"/>
        </authorList>
    </citation>
    <scope>IDENTIFICATION</scope>
    <source>
        <strain evidence="6">cv. Bd21</strain>
    </source>
</reference>
<evidence type="ECO:0000256" key="4">
    <source>
        <dbReference type="SAM" id="SignalP"/>
    </source>
</evidence>
<dbReference type="Proteomes" id="UP000008810">
    <property type="component" value="Chromosome 4"/>
</dbReference>
<dbReference type="InterPro" id="IPR017949">
    <property type="entry name" value="Thaumatin_CS"/>
</dbReference>
<dbReference type="PROSITE" id="PS00316">
    <property type="entry name" value="THAUMATIN_1"/>
    <property type="match status" value="1"/>
</dbReference>
<evidence type="ECO:0000313" key="7">
    <source>
        <dbReference type="Proteomes" id="UP000008810"/>
    </source>
</evidence>
<feature type="disulfide bond" evidence="3">
    <location>
        <begin position="95"/>
        <end position="101"/>
    </location>
</feature>
<dbReference type="InterPro" id="IPR037176">
    <property type="entry name" value="Osmotin/thaumatin-like_sf"/>
</dbReference>
<name>I1IH17_BRADI</name>
<dbReference type="PANTHER" id="PTHR31048">
    <property type="entry name" value="OS03G0233200 PROTEIN"/>
    <property type="match status" value="1"/>
</dbReference>
<evidence type="ECO:0000256" key="1">
    <source>
        <dbReference type="ARBA" id="ARBA00022729"/>
    </source>
</evidence>
<dbReference type="PRINTS" id="PR00347">
    <property type="entry name" value="THAUMATIN"/>
</dbReference>
<feature type="signal peptide" evidence="4">
    <location>
        <begin position="1"/>
        <end position="24"/>
    </location>
</feature>
<dbReference type="HOGENOM" id="CLU_043181_5_1_1"/>
<accession>I1IH17</accession>
<keyword evidence="1 4" id="KW-0732">Signal</keyword>
<evidence type="ECO:0000313" key="5">
    <source>
        <dbReference type="EMBL" id="KQJ86095.1"/>
    </source>
</evidence>